<dbReference type="InterPro" id="IPR057190">
    <property type="entry name" value="DUF7868"/>
</dbReference>
<gene>
    <name evidence="3" type="ORF">BI347_16120</name>
</gene>
<dbReference type="GO" id="GO:0046872">
    <property type="term" value="F:metal ion binding"/>
    <property type="evidence" value="ECO:0007669"/>
    <property type="project" value="UniProtKB-KW"/>
</dbReference>
<dbReference type="Pfam" id="PF00264">
    <property type="entry name" value="Tyrosinase"/>
    <property type="match status" value="2"/>
</dbReference>
<feature type="domain" description="Tyrosinase copper-binding" evidence="2">
    <location>
        <begin position="256"/>
        <end position="267"/>
    </location>
</feature>
<name>A0A1S1WVR1_9NEIS</name>
<evidence type="ECO:0000259" key="2">
    <source>
        <dbReference type="PROSITE" id="PS00498"/>
    </source>
</evidence>
<dbReference type="AlphaFoldDB" id="A0A1S1WVR1"/>
<accession>A0A1S1WVR1</accession>
<keyword evidence="1" id="KW-0479">Metal-binding</keyword>
<dbReference type="PANTHER" id="PTHR11474">
    <property type="entry name" value="TYROSINASE FAMILY MEMBER"/>
    <property type="match status" value="1"/>
</dbReference>
<evidence type="ECO:0000256" key="1">
    <source>
        <dbReference type="ARBA" id="ARBA00022723"/>
    </source>
</evidence>
<dbReference type="RefSeq" id="WP_071116471.1">
    <property type="nucleotide sequence ID" value="NZ_MKCS01000002.1"/>
</dbReference>
<dbReference type="GO" id="GO:0016491">
    <property type="term" value="F:oxidoreductase activity"/>
    <property type="evidence" value="ECO:0007669"/>
    <property type="project" value="InterPro"/>
</dbReference>
<dbReference type="STRING" id="1903179.BI347_16120"/>
<dbReference type="InterPro" id="IPR050316">
    <property type="entry name" value="Tyrosinase/Hemocyanin"/>
</dbReference>
<dbReference type="SUPFAM" id="SSF48056">
    <property type="entry name" value="Di-copper centre-containing domain"/>
    <property type="match status" value="1"/>
</dbReference>
<proteinExistence type="predicted"/>
<comment type="caution">
    <text evidence="3">The sequence shown here is derived from an EMBL/GenBank/DDBJ whole genome shotgun (WGS) entry which is preliminary data.</text>
</comment>
<dbReference type="PRINTS" id="PR00092">
    <property type="entry name" value="TYROSINASE"/>
</dbReference>
<dbReference type="InterPro" id="IPR002227">
    <property type="entry name" value="Tyrosinase_Cu-bd"/>
</dbReference>
<dbReference type="PROSITE" id="PS00498">
    <property type="entry name" value="TYROSINASE_2"/>
    <property type="match status" value="1"/>
</dbReference>
<dbReference type="Proteomes" id="UP000180088">
    <property type="component" value="Unassembled WGS sequence"/>
</dbReference>
<protein>
    <recommendedName>
        <fullName evidence="2">Tyrosinase copper-binding domain-containing protein</fullName>
    </recommendedName>
</protein>
<sequence>MSEFNRRQLLLGGAIVFGSLALPVSAKPLLIPRRQLHTRYSVASAEGQAMLAIYASAVKKMMDPAQYPEGNPLNWIFQWYTHFVRADKTKQQELARVYPVNDPNKVLATKVWDTCQAHSSGQREDFFLPWHRMFIGYFEEIIRQVSSKPNFTLPYWDYTDPVQQILPVDFRKQGDPVWNSLYRASRWPQTNAGQNITQGPGGADLNLNAMKSNLYSGTSGGDAGFCANLDMNPHGALHVDVGNNVGMASVPWAANDPIFWLHHCNIDRIWASWNFAGGKNPADPAFLNTQFVFAGPTGGAVVGTVKDFLAVPKTAYDHYAQRPAGSLPFPKRMPVLLSPQFALQMENVATEKSAPVRLGNAPVTVDLANPAPAAEATQRNQLFSAKLRSLKKQANLFLRLEGLSAHGVVNGVYNVYVHANDAPSQDTRGPAFVGQINFFSAAGTHQHDDATGGEGNNPDKKAFSFLLSAETRALLAQSNTDVPRVTLVPTGTGNADALPSIDKIALVAS</sequence>
<evidence type="ECO:0000313" key="4">
    <source>
        <dbReference type="Proteomes" id="UP000180088"/>
    </source>
</evidence>
<dbReference type="EMBL" id="MKCS01000002">
    <property type="protein sequence ID" value="OHX11226.1"/>
    <property type="molecule type" value="Genomic_DNA"/>
</dbReference>
<organism evidence="3 4">
    <name type="scientific">Chromobacterium sphagni</name>
    <dbReference type="NCBI Taxonomy" id="1903179"/>
    <lineage>
        <taxon>Bacteria</taxon>
        <taxon>Pseudomonadati</taxon>
        <taxon>Pseudomonadota</taxon>
        <taxon>Betaproteobacteria</taxon>
        <taxon>Neisseriales</taxon>
        <taxon>Chromobacteriaceae</taxon>
        <taxon>Chromobacterium</taxon>
    </lineage>
</organism>
<dbReference type="OrthoDB" id="2874181at2"/>
<dbReference type="Pfam" id="PF25271">
    <property type="entry name" value="DUF7868"/>
    <property type="match status" value="1"/>
</dbReference>
<evidence type="ECO:0000313" key="3">
    <source>
        <dbReference type="EMBL" id="OHX11226.1"/>
    </source>
</evidence>
<reference evidence="3 4" key="1">
    <citation type="submission" date="2016-09" db="EMBL/GenBank/DDBJ databases">
        <title>Chromobacterium muskegensis sp. nov., an insecticidal bacterium isolated from Sphagnum bogs.</title>
        <authorList>
            <person name="Sparks M.E."/>
            <person name="Blackburn M.B."/>
            <person name="Gundersen-Rindal D.E."/>
            <person name="Mitchell A."/>
            <person name="Farrar R."/>
            <person name="Kuhar D."/>
        </authorList>
    </citation>
    <scope>NUCLEOTIDE SEQUENCE [LARGE SCALE GENOMIC DNA]</scope>
    <source>
        <strain evidence="3 4">37-2</strain>
    </source>
</reference>
<dbReference type="Gene3D" id="1.10.1280.10">
    <property type="entry name" value="Di-copper center containing domain from catechol oxidase"/>
    <property type="match status" value="1"/>
</dbReference>
<dbReference type="InterPro" id="IPR006311">
    <property type="entry name" value="TAT_signal"/>
</dbReference>
<dbReference type="InterPro" id="IPR008922">
    <property type="entry name" value="Di-copper_centre_dom_sf"/>
</dbReference>
<dbReference type="PROSITE" id="PS51318">
    <property type="entry name" value="TAT"/>
    <property type="match status" value="1"/>
</dbReference>